<dbReference type="HOGENOM" id="CLU_013446_10_6_7"/>
<dbReference type="PROSITE" id="PS00662">
    <property type="entry name" value="T2SP_E"/>
    <property type="match status" value="1"/>
</dbReference>
<dbReference type="SUPFAM" id="SSF52540">
    <property type="entry name" value="P-loop containing nucleoside triphosphate hydrolases"/>
    <property type="match status" value="1"/>
</dbReference>
<dbReference type="Pfam" id="PF05157">
    <property type="entry name" value="MshEN"/>
    <property type="match status" value="1"/>
</dbReference>
<dbReference type="STRING" id="502025.Hoch_2609"/>
<dbReference type="PANTHER" id="PTHR30258">
    <property type="entry name" value="TYPE II SECRETION SYSTEM PROTEIN GSPE-RELATED"/>
    <property type="match status" value="1"/>
</dbReference>
<protein>
    <recommendedName>
        <fullName evidence="7">protein-secreting ATPase</fullName>
        <ecNumber evidence="7">7.4.2.8</ecNumber>
    </recommendedName>
</protein>
<dbReference type="GO" id="GO:0016887">
    <property type="term" value="F:ATP hydrolysis activity"/>
    <property type="evidence" value="ECO:0007669"/>
    <property type="project" value="TreeGrafter"/>
</dbReference>
<dbReference type="OrthoDB" id="9805147at2"/>
<comment type="similarity">
    <text evidence="1">Belongs to the GSP E family.</text>
</comment>
<dbReference type="CDD" id="cd01129">
    <property type="entry name" value="PulE-GspE-like"/>
    <property type="match status" value="1"/>
</dbReference>
<keyword evidence="11" id="KW-1185">Reference proteome</keyword>
<dbReference type="GO" id="GO:0005524">
    <property type="term" value="F:ATP binding"/>
    <property type="evidence" value="ECO:0007669"/>
    <property type="project" value="UniProtKB-KW"/>
</dbReference>
<dbReference type="GO" id="GO:0015627">
    <property type="term" value="C:type II protein secretion system complex"/>
    <property type="evidence" value="ECO:0007669"/>
    <property type="project" value="InterPro"/>
</dbReference>
<dbReference type="InterPro" id="IPR007831">
    <property type="entry name" value="T2SS_GspE_N"/>
</dbReference>
<proteinExistence type="inferred from homology"/>
<comment type="catalytic activity">
    <reaction evidence="8">
        <text>ATP + H2O + cellular proteinSide 1 = ADP + phosphate + cellular proteinSide 2.</text>
        <dbReference type="EC" id="7.4.2.8"/>
    </reaction>
</comment>
<keyword evidence="2" id="KW-0813">Transport</keyword>
<evidence type="ECO:0000313" key="11">
    <source>
        <dbReference type="Proteomes" id="UP000001880"/>
    </source>
</evidence>
<keyword evidence="4" id="KW-0067">ATP-binding</keyword>
<organism evidence="10 11">
    <name type="scientific">Haliangium ochraceum (strain DSM 14365 / JCM 11303 / SMP-2)</name>
    <dbReference type="NCBI Taxonomy" id="502025"/>
    <lineage>
        <taxon>Bacteria</taxon>
        <taxon>Pseudomonadati</taxon>
        <taxon>Myxococcota</taxon>
        <taxon>Polyangia</taxon>
        <taxon>Haliangiales</taxon>
        <taxon>Kofleriaceae</taxon>
        <taxon>Haliangium</taxon>
    </lineage>
</organism>
<dbReference type="SUPFAM" id="SSF160246">
    <property type="entry name" value="EspE N-terminal domain-like"/>
    <property type="match status" value="1"/>
</dbReference>
<dbReference type="Pfam" id="PF00437">
    <property type="entry name" value="T2SSE"/>
    <property type="match status" value="1"/>
</dbReference>
<dbReference type="EMBL" id="CP001804">
    <property type="protein sequence ID" value="ACY15142.1"/>
    <property type="molecule type" value="Genomic_DNA"/>
</dbReference>
<dbReference type="GO" id="GO:0005886">
    <property type="term" value="C:plasma membrane"/>
    <property type="evidence" value="ECO:0007669"/>
    <property type="project" value="TreeGrafter"/>
</dbReference>
<evidence type="ECO:0000313" key="10">
    <source>
        <dbReference type="EMBL" id="ACY15142.1"/>
    </source>
</evidence>
<keyword evidence="6" id="KW-1278">Translocase</keyword>
<evidence type="ECO:0000256" key="5">
    <source>
        <dbReference type="ARBA" id="ARBA00022927"/>
    </source>
</evidence>
<dbReference type="PANTHER" id="PTHR30258:SF2">
    <property type="entry name" value="COMG OPERON PROTEIN 1"/>
    <property type="match status" value="1"/>
</dbReference>
<dbReference type="FunFam" id="3.40.50.300:FF:000398">
    <property type="entry name" value="Type IV pilus assembly ATPase PilB"/>
    <property type="match status" value="1"/>
</dbReference>
<dbReference type="InterPro" id="IPR027417">
    <property type="entry name" value="P-loop_NTPase"/>
</dbReference>
<dbReference type="InterPro" id="IPR013369">
    <property type="entry name" value="T2SS_GspE"/>
</dbReference>
<evidence type="ECO:0000256" key="6">
    <source>
        <dbReference type="ARBA" id="ARBA00022967"/>
    </source>
</evidence>
<evidence type="ECO:0000256" key="7">
    <source>
        <dbReference type="ARBA" id="ARBA00024382"/>
    </source>
</evidence>
<gene>
    <name evidence="10" type="ordered locus">Hoch_2609</name>
</gene>
<reference evidence="10 11" key="1">
    <citation type="journal article" date="2010" name="Stand. Genomic Sci.">
        <title>Complete genome sequence of Haliangium ochraceum type strain (SMP-2).</title>
        <authorList>
            <consortium name="US DOE Joint Genome Institute (JGI-PGF)"/>
            <person name="Ivanova N."/>
            <person name="Daum C."/>
            <person name="Lang E."/>
            <person name="Abt B."/>
            <person name="Kopitz M."/>
            <person name="Saunders E."/>
            <person name="Lapidus A."/>
            <person name="Lucas S."/>
            <person name="Glavina Del Rio T."/>
            <person name="Nolan M."/>
            <person name="Tice H."/>
            <person name="Copeland A."/>
            <person name="Cheng J.F."/>
            <person name="Chen F."/>
            <person name="Bruce D."/>
            <person name="Goodwin L."/>
            <person name="Pitluck S."/>
            <person name="Mavromatis K."/>
            <person name="Pati A."/>
            <person name="Mikhailova N."/>
            <person name="Chen A."/>
            <person name="Palaniappan K."/>
            <person name="Land M."/>
            <person name="Hauser L."/>
            <person name="Chang Y.J."/>
            <person name="Jeffries C.D."/>
            <person name="Detter J.C."/>
            <person name="Brettin T."/>
            <person name="Rohde M."/>
            <person name="Goker M."/>
            <person name="Bristow J."/>
            <person name="Markowitz V."/>
            <person name="Eisen J.A."/>
            <person name="Hugenholtz P."/>
            <person name="Kyrpides N.C."/>
            <person name="Klenk H.P."/>
        </authorList>
    </citation>
    <scope>NUCLEOTIDE SEQUENCE [LARGE SCALE GENOMIC DNA]</scope>
    <source>
        <strain evidence="11">DSM 14365 / CIP 107738 / JCM 11303 / AJ 13395 / SMP-2</strain>
    </source>
</reference>
<dbReference type="Gene3D" id="3.40.50.300">
    <property type="entry name" value="P-loop containing nucleotide triphosphate hydrolases"/>
    <property type="match status" value="1"/>
</dbReference>
<evidence type="ECO:0000256" key="1">
    <source>
        <dbReference type="ARBA" id="ARBA00006611"/>
    </source>
</evidence>
<dbReference type="Gene3D" id="3.30.300.160">
    <property type="entry name" value="Type II secretion system, protein E, N-terminal domain"/>
    <property type="match status" value="1"/>
</dbReference>
<dbReference type="GO" id="GO:0008564">
    <property type="term" value="F:protein-exporting ATPase activity"/>
    <property type="evidence" value="ECO:0007669"/>
    <property type="project" value="UniProtKB-EC"/>
</dbReference>
<evidence type="ECO:0000256" key="8">
    <source>
        <dbReference type="ARBA" id="ARBA00034006"/>
    </source>
</evidence>
<dbReference type="KEGG" id="hoh:Hoch_2609"/>
<name>D0LLW4_HALO1</name>
<dbReference type="InterPro" id="IPR037257">
    <property type="entry name" value="T2SS_E_N_sf"/>
</dbReference>
<dbReference type="AlphaFoldDB" id="D0LLW4"/>
<evidence type="ECO:0000256" key="4">
    <source>
        <dbReference type="ARBA" id="ARBA00022840"/>
    </source>
</evidence>
<dbReference type="eggNOG" id="COG2804">
    <property type="taxonomic scope" value="Bacteria"/>
</dbReference>
<sequence>MAEYDPPVTLPYNVGAPVGGAAPVAAPASGRPLLLGEILMRDAGLRPEHLERALARQQDEGGLLGEILVRLQAVEEAAVMRALGVQHDMPVATELPDAESVDAELIDKIPINFAKTHRVLPIRIDADENVEVLVSDPLEVEVLDDISVLLGRAVEGVLCPPSRIVDLINKVYGRLRGGAELAEKQDVEDEYGDDEELVDILDLTDEAPIIRWVNSLLFHAIKERASDIHIEPGEKEVMVRYRVDGVLREHKRAHRQYLPSIIARVKIMAGLNIAEKRLPQDGRIRRRVAGKDIDMRVATVPTAAGERVTIRLLDRTSVLLGLPDIGMATDTLGLVRQIIERPHGILLVTGPTGSGKTTTLYACLSEINSPELNILTVEDPVEYQLEGISQTQVNAKIDLTFASGLRSFLRHDPDVIMVGEIRDRETAEIAITASLTGHFVFSTVHTNDAAGAITRLVDMGIEPFLVASSMVGLLAQRLVRRPCFECATEVTPSEELVRELGLDPERFFAGTYELPAVKGQRPVTPGKVLEARGCPSCLNVGYSGRTAVYEMLMISERIRQLTLQKADAGSIRNAGLDEGLVTLRMDGARKVMQGLTTPEEVLMVTAEDEG</sequence>
<dbReference type="NCBIfam" id="TIGR02533">
    <property type="entry name" value="type_II_gspE"/>
    <property type="match status" value="1"/>
</dbReference>
<dbReference type="Proteomes" id="UP000001880">
    <property type="component" value="Chromosome"/>
</dbReference>
<dbReference type="InterPro" id="IPR001482">
    <property type="entry name" value="T2SS/T4SS_dom"/>
</dbReference>
<keyword evidence="3" id="KW-0547">Nucleotide-binding</keyword>
<accession>D0LLW4</accession>
<feature type="domain" description="Bacterial type II secretion system protein E" evidence="9">
    <location>
        <begin position="409"/>
        <end position="423"/>
    </location>
</feature>
<dbReference type="EC" id="7.4.2.8" evidence="7"/>
<evidence type="ECO:0000256" key="2">
    <source>
        <dbReference type="ARBA" id="ARBA00022448"/>
    </source>
</evidence>
<evidence type="ECO:0000259" key="9">
    <source>
        <dbReference type="PROSITE" id="PS00662"/>
    </source>
</evidence>
<evidence type="ECO:0000256" key="3">
    <source>
        <dbReference type="ARBA" id="ARBA00022741"/>
    </source>
</evidence>
<dbReference type="FunFam" id="3.30.450.90:FF:000001">
    <property type="entry name" value="Type II secretion system ATPase GspE"/>
    <property type="match status" value="1"/>
</dbReference>
<dbReference type="GO" id="GO:0015628">
    <property type="term" value="P:protein secretion by the type II secretion system"/>
    <property type="evidence" value="ECO:0007669"/>
    <property type="project" value="InterPro"/>
</dbReference>
<keyword evidence="5" id="KW-0653">Protein transport</keyword>
<dbReference type="Gene3D" id="3.30.450.90">
    <property type="match status" value="1"/>
</dbReference>